<dbReference type="InterPro" id="IPR038717">
    <property type="entry name" value="Tc1-like_DDE_dom"/>
</dbReference>
<sequence length="180" mass="20088">MPEHAKGKPLEVWFQDEARVGQQGTLTRKWAKRGTRPRAPRDIRFKWSYIFGAACPARGTAAGLVLPYVNAEAMGLHLDEIAKAVAPGSHALLIVDGAGWHGAKCLQVPDKITLMKLPPYSPELNPMGNVWAYLRANKLAITVFDTYDEILDKCAQAWNFFANDPERISSITDREWARVT</sequence>
<dbReference type="eggNOG" id="COG3335">
    <property type="taxonomic scope" value="Bacteria"/>
</dbReference>
<dbReference type="InterPro" id="IPR036397">
    <property type="entry name" value="RNaseH_sf"/>
</dbReference>
<proteinExistence type="predicted"/>
<dbReference type="Pfam" id="PF13358">
    <property type="entry name" value="DDE_3"/>
    <property type="match status" value="1"/>
</dbReference>
<organism evidence="2 3">
    <name type="scientific">Octadecabacter arcticus 238</name>
    <dbReference type="NCBI Taxonomy" id="391616"/>
    <lineage>
        <taxon>Bacteria</taxon>
        <taxon>Pseudomonadati</taxon>
        <taxon>Pseudomonadota</taxon>
        <taxon>Alphaproteobacteria</taxon>
        <taxon>Rhodobacterales</taxon>
        <taxon>Roseobacteraceae</taxon>
        <taxon>Octadecabacter</taxon>
    </lineage>
</organism>
<evidence type="ECO:0000313" key="2">
    <source>
        <dbReference type="EMBL" id="AGI70338.1"/>
    </source>
</evidence>
<dbReference type="KEGG" id="oar:OA238_c00630"/>
<reference evidence="2 3" key="1">
    <citation type="journal article" date="2013" name="PLoS ONE">
        <title>Poles Apart: Arctic and Antarctic Octadecabacter strains Share High Genome Plasticity and a New Type of Xanthorhodopsin.</title>
        <authorList>
            <person name="Vollmers J."/>
            <person name="Voget S."/>
            <person name="Dietrich S."/>
            <person name="Gollnow K."/>
            <person name="Smits M."/>
            <person name="Meyer K."/>
            <person name="Brinkhoff T."/>
            <person name="Simon M."/>
            <person name="Daniel R."/>
        </authorList>
    </citation>
    <scope>NUCLEOTIDE SEQUENCE [LARGE SCALE GENOMIC DNA]</scope>
    <source>
        <strain evidence="2 3">238</strain>
    </source>
</reference>
<feature type="domain" description="Tc1-like transposase DDE" evidence="1">
    <location>
        <begin position="12"/>
        <end position="148"/>
    </location>
</feature>
<dbReference type="GO" id="GO:0003676">
    <property type="term" value="F:nucleic acid binding"/>
    <property type="evidence" value="ECO:0007669"/>
    <property type="project" value="InterPro"/>
</dbReference>
<dbReference type="EMBL" id="CP003742">
    <property type="protein sequence ID" value="AGI70338.1"/>
    <property type="molecule type" value="Genomic_DNA"/>
</dbReference>
<gene>
    <name evidence="2" type="ORF">OA238_c00630</name>
</gene>
<dbReference type="STRING" id="391616.OA238_c00630"/>
<dbReference type="Proteomes" id="UP000004688">
    <property type="component" value="Chromosome"/>
</dbReference>
<dbReference type="HOGENOM" id="CLU_056788_6_2_5"/>
<keyword evidence="3" id="KW-1185">Reference proteome</keyword>
<dbReference type="InterPro" id="IPR047655">
    <property type="entry name" value="Transpos_IS630-like"/>
</dbReference>
<dbReference type="AlphaFoldDB" id="M9RF16"/>
<dbReference type="Gene3D" id="3.30.420.10">
    <property type="entry name" value="Ribonuclease H-like superfamily/Ribonuclease H"/>
    <property type="match status" value="1"/>
</dbReference>
<accession>M9RF16</accession>
<name>M9RF16_9RHOB</name>
<protein>
    <recommendedName>
        <fullName evidence="1">Tc1-like transposase DDE domain-containing protein</fullName>
    </recommendedName>
</protein>
<evidence type="ECO:0000259" key="1">
    <source>
        <dbReference type="Pfam" id="PF13358"/>
    </source>
</evidence>
<dbReference type="NCBIfam" id="NF033545">
    <property type="entry name" value="transpos_IS630"/>
    <property type="match status" value="1"/>
</dbReference>
<evidence type="ECO:0000313" key="3">
    <source>
        <dbReference type="Proteomes" id="UP000004688"/>
    </source>
</evidence>